<organism evidence="1 2">
    <name type="scientific">Fulvivirga marina</name>
    <dbReference type="NCBI Taxonomy" id="2494733"/>
    <lineage>
        <taxon>Bacteria</taxon>
        <taxon>Pseudomonadati</taxon>
        <taxon>Bacteroidota</taxon>
        <taxon>Cytophagia</taxon>
        <taxon>Cytophagales</taxon>
        <taxon>Fulvivirgaceae</taxon>
        <taxon>Fulvivirga</taxon>
    </lineage>
</organism>
<name>A0A937G0J3_9BACT</name>
<protein>
    <submittedName>
        <fullName evidence="1">Uncharacterized protein</fullName>
    </submittedName>
</protein>
<dbReference type="EMBL" id="JAEUGD010000058">
    <property type="protein sequence ID" value="MBL6447921.1"/>
    <property type="molecule type" value="Genomic_DNA"/>
</dbReference>
<dbReference type="Proteomes" id="UP000614216">
    <property type="component" value="Unassembled WGS sequence"/>
</dbReference>
<gene>
    <name evidence="1" type="ORF">JMN32_16515</name>
</gene>
<dbReference type="RefSeq" id="WP_202857464.1">
    <property type="nucleotide sequence ID" value="NZ_JAEUGD010000058.1"/>
</dbReference>
<dbReference type="AlphaFoldDB" id="A0A937G0J3"/>
<evidence type="ECO:0000313" key="2">
    <source>
        <dbReference type="Proteomes" id="UP000614216"/>
    </source>
</evidence>
<sequence length="87" mass="9981">MRNTNGPTTRLKGNYAEPIDGSEILNTLTPAEHEFISCIKLLGVDELIFSLKMIHNLALYHTELVIDQEEKNALFNLKVLWEELQKL</sequence>
<accession>A0A937G0J3</accession>
<reference evidence="1" key="1">
    <citation type="submission" date="2021-01" db="EMBL/GenBank/DDBJ databases">
        <title>Fulvivirga kasyanovii gen. nov., sp nov., a novel member of the phylum Bacteroidetes isolated from seawater in a mussel farm.</title>
        <authorList>
            <person name="Zhao L.-H."/>
            <person name="Wang Z.-J."/>
        </authorList>
    </citation>
    <scope>NUCLEOTIDE SEQUENCE</scope>
    <source>
        <strain evidence="1">29W222</strain>
    </source>
</reference>
<evidence type="ECO:0000313" key="1">
    <source>
        <dbReference type="EMBL" id="MBL6447921.1"/>
    </source>
</evidence>
<proteinExistence type="predicted"/>
<comment type="caution">
    <text evidence="1">The sequence shown here is derived from an EMBL/GenBank/DDBJ whole genome shotgun (WGS) entry which is preliminary data.</text>
</comment>
<keyword evidence="2" id="KW-1185">Reference proteome</keyword>